<dbReference type="Proteomes" id="UP001602058">
    <property type="component" value="Unassembled WGS sequence"/>
</dbReference>
<comment type="caution">
    <text evidence="2">The sequence shown here is derived from an EMBL/GenBank/DDBJ whole genome shotgun (WGS) entry which is preliminary data.</text>
</comment>
<name>A0ABW6UUH3_9ACTN</name>
<evidence type="ECO:0000313" key="2">
    <source>
        <dbReference type="EMBL" id="MFF4527107.1"/>
    </source>
</evidence>
<accession>A0ABW6UUH3</accession>
<dbReference type="EMBL" id="JBIAWJ010000032">
    <property type="protein sequence ID" value="MFF4527107.1"/>
    <property type="molecule type" value="Genomic_DNA"/>
</dbReference>
<proteinExistence type="predicted"/>
<evidence type="ECO:0000313" key="3">
    <source>
        <dbReference type="Proteomes" id="UP001602058"/>
    </source>
</evidence>
<dbReference type="RefSeq" id="WP_134039204.1">
    <property type="nucleotide sequence ID" value="NZ_BMVM01000004.1"/>
</dbReference>
<protein>
    <submittedName>
        <fullName evidence="2">Uncharacterized protein</fullName>
    </submittedName>
</protein>
<feature type="compositionally biased region" description="Low complexity" evidence="1">
    <location>
        <begin position="14"/>
        <end position="27"/>
    </location>
</feature>
<organism evidence="2 3">
    <name type="scientific">Streptomyces bluensis</name>
    <dbReference type="NCBI Taxonomy" id="33897"/>
    <lineage>
        <taxon>Bacteria</taxon>
        <taxon>Bacillati</taxon>
        <taxon>Actinomycetota</taxon>
        <taxon>Actinomycetes</taxon>
        <taxon>Kitasatosporales</taxon>
        <taxon>Streptomycetaceae</taxon>
        <taxon>Streptomyces</taxon>
    </lineage>
</organism>
<sequence>MAARPVGVSGPGPAGVRPRGGEVVVSSPASDPYRLRAAEPEAYAVAHVAARPSGCRGAV</sequence>
<keyword evidence="3" id="KW-1185">Reference proteome</keyword>
<feature type="region of interest" description="Disordered" evidence="1">
    <location>
        <begin position="1"/>
        <end position="28"/>
    </location>
</feature>
<gene>
    <name evidence="2" type="ORF">ACFY1D_37680</name>
</gene>
<reference evidence="2 3" key="1">
    <citation type="submission" date="2024-10" db="EMBL/GenBank/DDBJ databases">
        <title>The Natural Products Discovery Center: Release of the First 8490 Sequenced Strains for Exploring Actinobacteria Biosynthetic Diversity.</title>
        <authorList>
            <person name="Kalkreuter E."/>
            <person name="Kautsar S.A."/>
            <person name="Yang D."/>
            <person name="Bader C.D."/>
            <person name="Teijaro C.N."/>
            <person name="Fluegel L."/>
            <person name="Davis C.M."/>
            <person name="Simpson J.R."/>
            <person name="Lauterbach L."/>
            <person name="Steele A.D."/>
            <person name="Gui C."/>
            <person name="Meng S."/>
            <person name="Li G."/>
            <person name="Viehrig K."/>
            <person name="Ye F."/>
            <person name="Su P."/>
            <person name="Kiefer A.F."/>
            <person name="Nichols A."/>
            <person name="Cepeda A.J."/>
            <person name="Yan W."/>
            <person name="Fan B."/>
            <person name="Jiang Y."/>
            <person name="Adhikari A."/>
            <person name="Zheng C.-J."/>
            <person name="Schuster L."/>
            <person name="Cowan T.M."/>
            <person name="Smanski M.J."/>
            <person name="Chevrette M.G."/>
            <person name="De Carvalho L.P.S."/>
            <person name="Shen B."/>
        </authorList>
    </citation>
    <scope>NUCLEOTIDE SEQUENCE [LARGE SCALE GENOMIC DNA]</scope>
    <source>
        <strain evidence="2 3">NPDC001390</strain>
    </source>
</reference>
<evidence type="ECO:0000256" key="1">
    <source>
        <dbReference type="SAM" id="MobiDB-lite"/>
    </source>
</evidence>